<dbReference type="Gene3D" id="3.40.50.300">
    <property type="entry name" value="P-loop containing nucleotide triphosphate hydrolases"/>
    <property type="match status" value="2"/>
</dbReference>
<dbReference type="InterPro" id="IPR027417">
    <property type="entry name" value="P-loop_NTPase"/>
</dbReference>
<evidence type="ECO:0000313" key="12">
    <source>
        <dbReference type="EMBL" id="MST71443.1"/>
    </source>
</evidence>
<dbReference type="PANTHER" id="PTHR47961">
    <property type="entry name" value="DNA POLYMERASE THETA, PUTATIVE (AFU_ORTHOLOGUE AFUA_1G05260)-RELATED"/>
    <property type="match status" value="1"/>
</dbReference>
<sequence length="746" mass="86257">MEYIAHINEITGKLQSVEEHNENVAELSSSFSIPELSELCYAIGKMHDIGKFCDKFQKKIRGEQVNVDHSTAGAVVMEEICDSFVGVIAQLCIAGHHTGIPDTGLVFDEYRDDISSTLYSRIKRKRQRCTIDSEENYDAYRNVMTLPNIEAESIIDYILRDCNNPKDDLINKIAFITRYCFSCLVDADSIDTGLFCGTRNENQLKSDFKKCLEKVNKHLNSFICKTELQKARKRLQEQAFSKIDKDAEVYLLNMPTGSGKTLCSIKFALERAIKKEKKRIIYVIPYNNIIDQTVTEFERIFGNDVEILRHQSSYSYEDDNNIDEDYRIALKNGIENWDVNSIIVTTAVQFFESMYSNKRGKLRKMHNISDSILIFDEAHLMPMEYLQPCLQAVSYATKYLNSEALFLTATMPDFQRLLNVYTGTKDSQIVNLIDETKEFRRFNKCRFYNLNDISSEKLMNYINQTASVLVVTNSKKAARHLYDMATGKKYYLSTYLTGVDRKRIITEIKAVLKKLEEDFPALENIPEERKIKVFSTSLIEAGVDLDFQNVFRESTGLDSILQSGGRCNREGKREHAVTYIFSLSDEEAQTRETEASNLAKGMFDKYENIQDVECIKEYYNRLYGMNLDKLVGKTMSHYCEERNLTYKNIPFKSYAEDFNMIDNKTESIVVPQDENSRKTIESIKYNEFVSSRSLQKYTCTVSKSEFEELIRQHVVDDYGRGIWCLTNENYYSNKTGISLELTDYFL</sequence>
<comment type="similarity">
    <text evidence="1">In the N-terminal section; belongs to the CRISPR-associated nuclease Cas3-HD family.</text>
</comment>
<dbReference type="SMART" id="SM00487">
    <property type="entry name" value="DEXDc"/>
    <property type="match status" value="1"/>
</dbReference>
<dbReference type="InterPro" id="IPR038257">
    <property type="entry name" value="CRISPR-assoc_Cas3_HD_sf"/>
</dbReference>
<keyword evidence="5" id="KW-0547">Nucleotide-binding</keyword>
<evidence type="ECO:0000256" key="7">
    <source>
        <dbReference type="ARBA" id="ARBA00022806"/>
    </source>
</evidence>
<dbReference type="GO" id="GO:0004386">
    <property type="term" value="F:helicase activity"/>
    <property type="evidence" value="ECO:0007669"/>
    <property type="project" value="UniProtKB-KW"/>
</dbReference>
<evidence type="ECO:0000256" key="9">
    <source>
        <dbReference type="ARBA" id="ARBA00023118"/>
    </source>
</evidence>
<reference evidence="12 13" key="1">
    <citation type="submission" date="2019-08" db="EMBL/GenBank/DDBJ databases">
        <title>In-depth cultivation of the pig gut microbiome towards novel bacterial diversity and tailored functional studies.</title>
        <authorList>
            <person name="Wylensek D."/>
            <person name="Hitch T.C.A."/>
            <person name="Clavel T."/>
        </authorList>
    </citation>
    <scope>NUCLEOTIDE SEQUENCE [LARGE SCALE GENOMIC DNA]</scope>
    <source>
        <strain evidence="12 13">WCA-MUC-591-APC-4B</strain>
    </source>
</reference>
<dbReference type="GO" id="GO:0004518">
    <property type="term" value="F:nuclease activity"/>
    <property type="evidence" value="ECO:0007669"/>
    <property type="project" value="UniProtKB-KW"/>
</dbReference>
<dbReference type="GO" id="GO:0016787">
    <property type="term" value="F:hydrolase activity"/>
    <property type="evidence" value="ECO:0007669"/>
    <property type="project" value="UniProtKB-KW"/>
</dbReference>
<dbReference type="SUPFAM" id="SSF52540">
    <property type="entry name" value="P-loop containing nucleoside triphosphate hydrolases"/>
    <property type="match status" value="1"/>
</dbReference>
<name>A0A6N7XAE2_9FIRM</name>
<dbReference type="GO" id="GO:0003676">
    <property type="term" value="F:nucleic acid binding"/>
    <property type="evidence" value="ECO:0007669"/>
    <property type="project" value="InterPro"/>
</dbReference>
<dbReference type="PANTHER" id="PTHR47961:SF6">
    <property type="entry name" value="DNA-DIRECTED DNA POLYMERASE"/>
    <property type="match status" value="1"/>
</dbReference>
<keyword evidence="9" id="KW-0051">Antiviral defense</keyword>
<keyword evidence="3" id="KW-0540">Nuclease</keyword>
<evidence type="ECO:0000256" key="6">
    <source>
        <dbReference type="ARBA" id="ARBA00022801"/>
    </source>
</evidence>
<dbReference type="EMBL" id="VUNA01000026">
    <property type="protein sequence ID" value="MST71443.1"/>
    <property type="molecule type" value="Genomic_DNA"/>
</dbReference>
<keyword evidence="4" id="KW-0479">Metal-binding</keyword>
<feature type="domain" description="Helicase ATP-binding" evidence="10">
    <location>
        <begin position="241"/>
        <end position="429"/>
    </location>
</feature>
<proteinExistence type="inferred from homology"/>
<dbReference type="InterPro" id="IPR014001">
    <property type="entry name" value="Helicase_ATP-bd"/>
</dbReference>
<dbReference type="InterPro" id="IPR011545">
    <property type="entry name" value="DEAD/DEAH_box_helicase_dom"/>
</dbReference>
<dbReference type="GO" id="GO:0005524">
    <property type="term" value="F:ATP binding"/>
    <property type="evidence" value="ECO:0007669"/>
    <property type="project" value="UniProtKB-KW"/>
</dbReference>
<dbReference type="InterPro" id="IPR054712">
    <property type="entry name" value="Cas3-like_dom"/>
</dbReference>
<dbReference type="PROSITE" id="PS51643">
    <property type="entry name" value="HD_CAS3"/>
    <property type="match status" value="1"/>
</dbReference>
<comment type="caution">
    <text evidence="12">The sequence shown here is derived from an EMBL/GenBank/DDBJ whole genome shotgun (WGS) entry which is preliminary data.</text>
</comment>
<dbReference type="NCBIfam" id="TIGR01596">
    <property type="entry name" value="cas3_HD"/>
    <property type="match status" value="1"/>
</dbReference>
<organism evidence="12 13">
    <name type="scientific">Mogibacterium kristiansenii</name>
    <dbReference type="NCBI Taxonomy" id="2606708"/>
    <lineage>
        <taxon>Bacteria</taxon>
        <taxon>Bacillati</taxon>
        <taxon>Bacillota</taxon>
        <taxon>Clostridia</taxon>
        <taxon>Peptostreptococcales</taxon>
        <taxon>Anaerovoracaceae</taxon>
        <taxon>Mogibacterium</taxon>
    </lineage>
</organism>
<dbReference type="GO" id="GO:0046872">
    <property type="term" value="F:metal ion binding"/>
    <property type="evidence" value="ECO:0007669"/>
    <property type="project" value="UniProtKB-KW"/>
</dbReference>
<evidence type="ECO:0000256" key="4">
    <source>
        <dbReference type="ARBA" id="ARBA00022723"/>
    </source>
</evidence>
<dbReference type="GO" id="GO:0051607">
    <property type="term" value="P:defense response to virus"/>
    <property type="evidence" value="ECO:0007669"/>
    <property type="project" value="UniProtKB-KW"/>
</dbReference>
<dbReference type="InterPro" id="IPR006474">
    <property type="entry name" value="Helicase_Cas3_CRISPR-ass_core"/>
</dbReference>
<keyword evidence="6" id="KW-0378">Hydrolase</keyword>
<keyword evidence="13" id="KW-1185">Reference proteome</keyword>
<dbReference type="NCBIfam" id="TIGR01587">
    <property type="entry name" value="cas3_core"/>
    <property type="match status" value="1"/>
</dbReference>
<gene>
    <name evidence="12" type="primary">cas3</name>
    <name evidence="12" type="ORF">FYJ65_09020</name>
</gene>
<keyword evidence="7" id="KW-0347">Helicase</keyword>
<dbReference type="CDD" id="cd17930">
    <property type="entry name" value="DEXHc_cas3"/>
    <property type="match status" value="1"/>
</dbReference>
<evidence type="ECO:0000256" key="2">
    <source>
        <dbReference type="ARBA" id="ARBA00009046"/>
    </source>
</evidence>
<dbReference type="InterPro" id="IPR050474">
    <property type="entry name" value="Hel308_SKI2-like"/>
</dbReference>
<dbReference type="Gene3D" id="1.10.3210.30">
    <property type="match status" value="1"/>
</dbReference>
<comment type="similarity">
    <text evidence="2">In the central section; belongs to the CRISPR-associated helicase Cas3 family.</text>
</comment>
<evidence type="ECO:0000259" key="10">
    <source>
        <dbReference type="PROSITE" id="PS51192"/>
    </source>
</evidence>
<protein>
    <submittedName>
        <fullName evidence="12">CRISPR-associated helicase Cas3</fullName>
    </submittedName>
</protein>
<evidence type="ECO:0000256" key="1">
    <source>
        <dbReference type="ARBA" id="ARBA00006847"/>
    </source>
</evidence>
<accession>A0A6N7XAE2</accession>
<dbReference type="Proteomes" id="UP000469424">
    <property type="component" value="Unassembled WGS sequence"/>
</dbReference>
<evidence type="ECO:0000256" key="8">
    <source>
        <dbReference type="ARBA" id="ARBA00022840"/>
    </source>
</evidence>
<evidence type="ECO:0000259" key="11">
    <source>
        <dbReference type="PROSITE" id="PS51643"/>
    </source>
</evidence>
<dbReference type="InterPro" id="IPR006483">
    <property type="entry name" value="CRISPR-assoc_Cas3_HD"/>
</dbReference>
<evidence type="ECO:0000313" key="13">
    <source>
        <dbReference type="Proteomes" id="UP000469424"/>
    </source>
</evidence>
<dbReference type="CDD" id="cd09641">
    <property type="entry name" value="Cas3''_I"/>
    <property type="match status" value="1"/>
</dbReference>
<keyword evidence="8" id="KW-0067">ATP-binding</keyword>
<feature type="domain" description="HD Cas3-type" evidence="11">
    <location>
        <begin position="10"/>
        <end position="190"/>
    </location>
</feature>
<dbReference type="Pfam" id="PF22590">
    <property type="entry name" value="Cas3-like_C_2"/>
    <property type="match status" value="1"/>
</dbReference>
<evidence type="ECO:0000256" key="5">
    <source>
        <dbReference type="ARBA" id="ARBA00022741"/>
    </source>
</evidence>
<dbReference type="RefSeq" id="WP_154555006.1">
    <property type="nucleotide sequence ID" value="NZ_VUNA01000026.1"/>
</dbReference>
<dbReference type="PROSITE" id="PS51192">
    <property type="entry name" value="HELICASE_ATP_BIND_1"/>
    <property type="match status" value="1"/>
</dbReference>
<evidence type="ECO:0000256" key="3">
    <source>
        <dbReference type="ARBA" id="ARBA00022722"/>
    </source>
</evidence>
<dbReference type="Pfam" id="PF00270">
    <property type="entry name" value="DEAD"/>
    <property type="match status" value="1"/>
</dbReference>
<dbReference type="AlphaFoldDB" id="A0A6N7XAE2"/>